<name>L1IK98_GUITC</name>
<gene>
    <name evidence="2" type="ORF">GUITHDRAFT_117098</name>
</gene>
<dbReference type="EMBL" id="JH993069">
    <property type="protein sequence ID" value="EKX36673.1"/>
    <property type="molecule type" value="Genomic_DNA"/>
</dbReference>
<evidence type="ECO:0000313" key="2">
    <source>
        <dbReference type="EMBL" id="EKX36673.1"/>
    </source>
</evidence>
<proteinExistence type="predicted"/>
<accession>L1IK98</accession>
<keyword evidence="1" id="KW-0812">Transmembrane</keyword>
<sequence length="154" mass="17570">MQIKHRTTLPRRGCSCRWKTGKKICKVNKNNGELSECKENNISMEYDGCIEYTDGARKGIFDFPQLIYIVPGVSVLTGAVYLLCMRMECTTSSSENLPEIRLQPIRAPVQRKEIWDESVPPIAFDLYVSGVVLSMETPKCTTERPEQYQDKKLS</sequence>
<evidence type="ECO:0000313" key="4">
    <source>
        <dbReference type="Proteomes" id="UP000011087"/>
    </source>
</evidence>
<evidence type="ECO:0000256" key="1">
    <source>
        <dbReference type="SAM" id="Phobius"/>
    </source>
</evidence>
<reference evidence="4" key="2">
    <citation type="submission" date="2012-11" db="EMBL/GenBank/DDBJ databases">
        <authorList>
            <person name="Kuo A."/>
            <person name="Curtis B.A."/>
            <person name="Tanifuji G."/>
            <person name="Burki F."/>
            <person name="Gruber A."/>
            <person name="Irimia M."/>
            <person name="Maruyama S."/>
            <person name="Arias M.C."/>
            <person name="Ball S.G."/>
            <person name="Gile G.H."/>
            <person name="Hirakawa Y."/>
            <person name="Hopkins J.F."/>
            <person name="Rensing S.A."/>
            <person name="Schmutz J."/>
            <person name="Symeonidi A."/>
            <person name="Elias M."/>
            <person name="Eveleigh R.J."/>
            <person name="Herman E.K."/>
            <person name="Klute M.J."/>
            <person name="Nakayama T."/>
            <person name="Obornik M."/>
            <person name="Reyes-Prieto A."/>
            <person name="Armbrust E.V."/>
            <person name="Aves S.J."/>
            <person name="Beiko R.G."/>
            <person name="Coutinho P."/>
            <person name="Dacks J.B."/>
            <person name="Durnford D.G."/>
            <person name="Fast N.M."/>
            <person name="Green B.R."/>
            <person name="Grisdale C."/>
            <person name="Hempe F."/>
            <person name="Henrissat B."/>
            <person name="Hoppner M.P."/>
            <person name="Ishida K.-I."/>
            <person name="Kim E."/>
            <person name="Koreny L."/>
            <person name="Kroth P.G."/>
            <person name="Liu Y."/>
            <person name="Malik S.-B."/>
            <person name="Maier U.G."/>
            <person name="McRose D."/>
            <person name="Mock T."/>
            <person name="Neilson J.A."/>
            <person name="Onodera N.T."/>
            <person name="Poole A.M."/>
            <person name="Pritham E.J."/>
            <person name="Richards T.A."/>
            <person name="Rocap G."/>
            <person name="Roy S.W."/>
            <person name="Sarai C."/>
            <person name="Schaack S."/>
            <person name="Shirato S."/>
            <person name="Slamovits C.H."/>
            <person name="Spencer D.F."/>
            <person name="Suzuki S."/>
            <person name="Worden A.Z."/>
            <person name="Zauner S."/>
            <person name="Barry K."/>
            <person name="Bell C."/>
            <person name="Bharti A.K."/>
            <person name="Crow J.A."/>
            <person name="Grimwood J."/>
            <person name="Kramer R."/>
            <person name="Lindquist E."/>
            <person name="Lucas S."/>
            <person name="Salamov A."/>
            <person name="McFadden G.I."/>
            <person name="Lane C.E."/>
            <person name="Keeling P.J."/>
            <person name="Gray M.W."/>
            <person name="Grigoriev I.V."/>
            <person name="Archibald J.M."/>
        </authorList>
    </citation>
    <scope>NUCLEOTIDE SEQUENCE</scope>
    <source>
        <strain evidence="4">CCMP2712</strain>
    </source>
</reference>
<keyword evidence="1" id="KW-1133">Transmembrane helix</keyword>
<keyword evidence="4" id="KW-1185">Reference proteome</keyword>
<feature type="transmembrane region" description="Helical" evidence="1">
    <location>
        <begin position="66"/>
        <end position="84"/>
    </location>
</feature>
<dbReference type="PaxDb" id="55529-EKX36673"/>
<keyword evidence="1" id="KW-0472">Membrane</keyword>
<dbReference type="Proteomes" id="UP000011087">
    <property type="component" value="Unassembled WGS sequence"/>
</dbReference>
<dbReference type="KEGG" id="gtt:GUITHDRAFT_117098"/>
<organism evidence="2">
    <name type="scientific">Guillardia theta (strain CCMP2712)</name>
    <name type="common">Cryptophyte</name>
    <dbReference type="NCBI Taxonomy" id="905079"/>
    <lineage>
        <taxon>Eukaryota</taxon>
        <taxon>Cryptophyceae</taxon>
        <taxon>Pyrenomonadales</taxon>
        <taxon>Geminigeraceae</taxon>
        <taxon>Guillardia</taxon>
    </lineage>
</organism>
<reference evidence="3" key="3">
    <citation type="submission" date="2016-03" db="UniProtKB">
        <authorList>
            <consortium name="EnsemblProtists"/>
        </authorList>
    </citation>
    <scope>IDENTIFICATION</scope>
</reference>
<dbReference type="RefSeq" id="XP_005823653.1">
    <property type="nucleotide sequence ID" value="XM_005823596.1"/>
</dbReference>
<dbReference type="AlphaFoldDB" id="L1IK98"/>
<dbReference type="HOGENOM" id="CLU_1707612_0_0_1"/>
<reference evidence="2 4" key="1">
    <citation type="journal article" date="2012" name="Nature">
        <title>Algal genomes reveal evolutionary mosaicism and the fate of nucleomorphs.</title>
        <authorList>
            <consortium name="DOE Joint Genome Institute"/>
            <person name="Curtis B.A."/>
            <person name="Tanifuji G."/>
            <person name="Burki F."/>
            <person name="Gruber A."/>
            <person name="Irimia M."/>
            <person name="Maruyama S."/>
            <person name="Arias M.C."/>
            <person name="Ball S.G."/>
            <person name="Gile G.H."/>
            <person name="Hirakawa Y."/>
            <person name="Hopkins J.F."/>
            <person name="Kuo A."/>
            <person name="Rensing S.A."/>
            <person name="Schmutz J."/>
            <person name="Symeonidi A."/>
            <person name="Elias M."/>
            <person name="Eveleigh R.J."/>
            <person name="Herman E.K."/>
            <person name="Klute M.J."/>
            <person name="Nakayama T."/>
            <person name="Obornik M."/>
            <person name="Reyes-Prieto A."/>
            <person name="Armbrust E.V."/>
            <person name="Aves S.J."/>
            <person name="Beiko R.G."/>
            <person name="Coutinho P."/>
            <person name="Dacks J.B."/>
            <person name="Durnford D.G."/>
            <person name="Fast N.M."/>
            <person name="Green B.R."/>
            <person name="Grisdale C.J."/>
            <person name="Hempel F."/>
            <person name="Henrissat B."/>
            <person name="Hoppner M.P."/>
            <person name="Ishida K."/>
            <person name="Kim E."/>
            <person name="Koreny L."/>
            <person name="Kroth P.G."/>
            <person name="Liu Y."/>
            <person name="Malik S.B."/>
            <person name="Maier U.G."/>
            <person name="McRose D."/>
            <person name="Mock T."/>
            <person name="Neilson J.A."/>
            <person name="Onodera N.T."/>
            <person name="Poole A.M."/>
            <person name="Pritham E.J."/>
            <person name="Richards T.A."/>
            <person name="Rocap G."/>
            <person name="Roy S.W."/>
            <person name="Sarai C."/>
            <person name="Schaack S."/>
            <person name="Shirato S."/>
            <person name="Slamovits C.H."/>
            <person name="Spencer D.F."/>
            <person name="Suzuki S."/>
            <person name="Worden A.Z."/>
            <person name="Zauner S."/>
            <person name="Barry K."/>
            <person name="Bell C."/>
            <person name="Bharti A.K."/>
            <person name="Crow J.A."/>
            <person name="Grimwood J."/>
            <person name="Kramer R."/>
            <person name="Lindquist E."/>
            <person name="Lucas S."/>
            <person name="Salamov A."/>
            <person name="McFadden G.I."/>
            <person name="Lane C.E."/>
            <person name="Keeling P.J."/>
            <person name="Gray M.W."/>
            <person name="Grigoriev I.V."/>
            <person name="Archibald J.M."/>
        </authorList>
    </citation>
    <scope>NUCLEOTIDE SEQUENCE</scope>
    <source>
        <strain evidence="2 4">CCMP2712</strain>
    </source>
</reference>
<dbReference type="GeneID" id="17293436"/>
<dbReference type="EnsemblProtists" id="EKX36673">
    <property type="protein sequence ID" value="EKX36673"/>
    <property type="gene ID" value="GUITHDRAFT_117098"/>
</dbReference>
<evidence type="ECO:0000313" key="3">
    <source>
        <dbReference type="EnsemblProtists" id="EKX36673"/>
    </source>
</evidence>
<protein>
    <submittedName>
        <fullName evidence="2 3">Uncharacterized protein</fullName>
    </submittedName>
</protein>